<accession>A0AA47L9U8</accession>
<gene>
    <name evidence="1" type="ORF">O1Q84_26425</name>
</gene>
<reference evidence="1" key="1">
    <citation type="submission" date="2022-12" db="EMBL/GenBank/DDBJ databases">
        <title>Vibrio parahaemolyticus become highly virulent by producing novel Tc toxins.</title>
        <authorList>
            <person name="Yang F."/>
            <person name="You Y."/>
            <person name="Lai Q."/>
            <person name="Xu L."/>
            <person name="Li F."/>
        </authorList>
    </citation>
    <scope>NUCLEOTIDE SEQUENCE</scope>
    <source>
        <strain evidence="1">Vp-HL-202005</strain>
        <plasmid evidence="1">pHLA</plasmid>
    </source>
</reference>
<evidence type="ECO:0000313" key="2">
    <source>
        <dbReference type="Proteomes" id="UP001156560"/>
    </source>
</evidence>
<dbReference type="Proteomes" id="UP001156560">
    <property type="component" value="Plasmid pHLA"/>
</dbReference>
<dbReference type="EMBL" id="CP114196">
    <property type="protein sequence ID" value="WAT93656.1"/>
    <property type="molecule type" value="Genomic_DNA"/>
</dbReference>
<dbReference type="AlphaFoldDB" id="A0AA47L9U8"/>
<name>A0AA47L9U8_VIBPH</name>
<protein>
    <submittedName>
        <fullName evidence="1">Uncharacterized protein</fullName>
    </submittedName>
</protein>
<organism evidence="1 2">
    <name type="scientific">Vibrio parahaemolyticus</name>
    <dbReference type="NCBI Taxonomy" id="670"/>
    <lineage>
        <taxon>Bacteria</taxon>
        <taxon>Pseudomonadati</taxon>
        <taxon>Pseudomonadota</taxon>
        <taxon>Gammaproteobacteria</taxon>
        <taxon>Vibrionales</taxon>
        <taxon>Vibrionaceae</taxon>
        <taxon>Vibrio</taxon>
    </lineage>
</organism>
<evidence type="ECO:0000313" key="1">
    <source>
        <dbReference type="EMBL" id="WAT93656.1"/>
    </source>
</evidence>
<geneLocation type="plasmid" evidence="1 2">
    <name>pHLA</name>
</geneLocation>
<sequence>MGNIMVVLEELKSHGGAVISLVRPLPEHDLMIGINADNLFVRHKLEDVVFEGSELRNYKYILKLTNIEADEIKRWLELYSSSQPQQEN</sequence>
<keyword evidence="1" id="KW-0614">Plasmid</keyword>
<dbReference type="RefSeq" id="WP_025634869.1">
    <property type="nucleotide sequence ID" value="NZ_CP114196.1"/>
</dbReference>
<proteinExistence type="predicted"/>